<evidence type="ECO:0000313" key="16">
    <source>
        <dbReference type="EMBL" id="SJZ39855.1"/>
    </source>
</evidence>
<comment type="pathway">
    <text evidence="2">One-carbon metabolism; methylamine degradation.</text>
</comment>
<dbReference type="SUPFAM" id="SSF46626">
    <property type="entry name" value="Cytochrome c"/>
    <property type="match status" value="2"/>
</dbReference>
<evidence type="ECO:0000256" key="8">
    <source>
        <dbReference type="ARBA" id="ARBA00022982"/>
    </source>
</evidence>
<evidence type="ECO:0000256" key="4">
    <source>
        <dbReference type="ARBA" id="ARBA00022617"/>
    </source>
</evidence>
<feature type="signal peptide" evidence="14">
    <location>
        <begin position="1"/>
        <end position="23"/>
    </location>
</feature>
<evidence type="ECO:0000256" key="7">
    <source>
        <dbReference type="ARBA" id="ARBA00022764"/>
    </source>
</evidence>
<dbReference type="EMBL" id="FUWH01000001">
    <property type="protein sequence ID" value="SJZ39855.1"/>
    <property type="molecule type" value="Genomic_DNA"/>
</dbReference>
<keyword evidence="7" id="KW-0574">Periplasm</keyword>
<dbReference type="Pfam" id="PF03150">
    <property type="entry name" value="CCP_MauG"/>
    <property type="match status" value="1"/>
</dbReference>
<dbReference type="PROSITE" id="PS51007">
    <property type="entry name" value="CYTC"/>
    <property type="match status" value="1"/>
</dbReference>
<keyword evidence="3" id="KW-0813">Transport</keyword>
<keyword evidence="5 13" id="KW-0479">Metal-binding</keyword>
<keyword evidence="8" id="KW-0249">Electron transport</keyword>
<dbReference type="GO" id="GO:0004130">
    <property type="term" value="F:cytochrome-c peroxidase activity"/>
    <property type="evidence" value="ECO:0007669"/>
    <property type="project" value="TreeGrafter"/>
</dbReference>
<evidence type="ECO:0000256" key="13">
    <source>
        <dbReference type="PROSITE-ProRule" id="PRU00433"/>
    </source>
</evidence>
<evidence type="ECO:0000313" key="17">
    <source>
        <dbReference type="Proteomes" id="UP000190888"/>
    </source>
</evidence>
<dbReference type="GO" id="GO:0046872">
    <property type="term" value="F:metal ion binding"/>
    <property type="evidence" value="ECO:0007669"/>
    <property type="project" value="UniProtKB-KW"/>
</dbReference>
<accession>A0A1T4KC11</accession>
<dbReference type="GO" id="GO:0020037">
    <property type="term" value="F:heme binding"/>
    <property type="evidence" value="ECO:0007669"/>
    <property type="project" value="InterPro"/>
</dbReference>
<dbReference type="OrthoDB" id="9805202at2"/>
<dbReference type="STRING" id="413434.SAMN04488132_101599"/>
<dbReference type="Proteomes" id="UP000190888">
    <property type="component" value="Unassembled WGS sequence"/>
</dbReference>
<dbReference type="AlphaFoldDB" id="A0A1T4KC11"/>
<organism evidence="16 17">
    <name type="scientific">Sediminibacterium ginsengisoli</name>
    <dbReference type="NCBI Taxonomy" id="413434"/>
    <lineage>
        <taxon>Bacteria</taxon>
        <taxon>Pseudomonadati</taxon>
        <taxon>Bacteroidota</taxon>
        <taxon>Chitinophagia</taxon>
        <taxon>Chitinophagales</taxon>
        <taxon>Chitinophagaceae</taxon>
        <taxon>Sediminibacterium</taxon>
    </lineage>
</organism>
<comment type="function">
    <text evidence="11">Involved in methylamine metabolism. Essential for the maturation of the beta subunit of MADH, presumably via a step in the biosynthesis of tryptophan tryptophylquinone (TTQ), the cofactor of MADH.</text>
</comment>
<name>A0A1T4KC11_9BACT</name>
<dbReference type="InterPro" id="IPR009056">
    <property type="entry name" value="Cyt_c-like_dom"/>
</dbReference>
<dbReference type="PANTHER" id="PTHR30600:SF10">
    <property type="entry name" value="BLL6722 PROTEIN"/>
    <property type="match status" value="1"/>
</dbReference>
<evidence type="ECO:0000256" key="2">
    <source>
        <dbReference type="ARBA" id="ARBA00004856"/>
    </source>
</evidence>
<evidence type="ECO:0000256" key="5">
    <source>
        <dbReference type="ARBA" id="ARBA00022723"/>
    </source>
</evidence>
<dbReference type="RefSeq" id="WP_078829930.1">
    <property type="nucleotide sequence ID" value="NZ_FUWH01000001.1"/>
</dbReference>
<reference evidence="16 17" key="1">
    <citation type="submission" date="2017-02" db="EMBL/GenBank/DDBJ databases">
        <authorList>
            <person name="Peterson S.W."/>
        </authorList>
    </citation>
    <scope>NUCLEOTIDE SEQUENCE [LARGE SCALE GENOMIC DNA]</scope>
    <source>
        <strain evidence="16 17">DSM 22335</strain>
    </source>
</reference>
<evidence type="ECO:0000256" key="14">
    <source>
        <dbReference type="SAM" id="SignalP"/>
    </source>
</evidence>
<evidence type="ECO:0000256" key="9">
    <source>
        <dbReference type="ARBA" id="ARBA00023002"/>
    </source>
</evidence>
<dbReference type="InterPro" id="IPR036909">
    <property type="entry name" value="Cyt_c-like_dom_sf"/>
</dbReference>
<proteinExistence type="predicted"/>
<evidence type="ECO:0000256" key="11">
    <source>
        <dbReference type="ARBA" id="ARBA00058991"/>
    </source>
</evidence>
<keyword evidence="9" id="KW-0560">Oxidoreductase</keyword>
<dbReference type="GO" id="GO:0009055">
    <property type="term" value="F:electron transfer activity"/>
    <property type="evidence" value="ECO:0007669"/>
    <property type="project" value="InterPro"/>
</dbReference>
<keyword evidence="16" id="KW-0575">Peroxidase</keyword>
<evidence type="ECO:0000256" key="1">
    <source>
        <dbReference type="ARBA" id="ARBA00004418"/>
    </source>
</evidence>
<dbReference type="PANTHER" id="PTHR30600">
    <property type="entry name" value="CYTOCHROME C PEROXIDASE-RELATED"/>
    <property type="match status" value="1"/>
</dbReference>
<evidence type="ECO:0000256" key="6">
    <source>
        <dbReference type="ARBA" id="ARBA00022729"/>
    </source>
</evidence>
<dbReference type="GO" id="GO:0042597">
    <property type="term" value="C:periplasmic space"/>
    <property type="evidence" value="ECO:0007669"/>
    <property type="project" value="UniProtKB-SubCell"/>
</dbReference>
<feature type="chain" id="PRO_5012007003" description="Methylamine utilization protein MauG" evidence="14">
    <location>
        <begin position="24"/>
        <end position="378"/>
    </location>
</feature>
<keyword evidence="10 13" id="KW-0408">Iron</keyword>
<comment type="subcellular location">
    <subcellularLocation>
        <location evidence="1">Periplasm</location>
    </subcellularLocation>
</comment>
<dbReference type="InterPro" id="IPR004852">
    <property type="entry name" value="Di-haem_cyt_c_peroxidsae"/>
</dbReference>
<keyword evidence="17" id="KW-1185">Reference proteome</keyword>
<feature type="domain" description="Cytochrome c" evidence="15">
    <location>
        <begin position="229"/>
        <end position="365"/>
    </location>
</feature>
<keyword evidence="4 13" id="KW-0349">Heme</keyword>
<dbReference type="InterPro" id="IPR051395">
    <property type="entry name" value="Cytochrome_c_Peroxidase/MauG"/>
</dbReference>
<sequence>MKKLLILFAIPLCCILLTSAGTALLKNDPAYNDSLRAVYGGPASKWPKPFIDSGVVWKELGVLPESPLAPHLDSLKPLITLGKTLFFDPRLSGSNQISCATCHVPDLSWADGREKAVGHDQQVGKRNTPTLFNVWFYKKLFWDGRSNSLEDQAFAPINSEAEMHSDMAIVPSKLRKIKGYDSLFTKAFGSNGVDPERITEALAAFQRTLVSRKSDFDNFLLGKNQSMSDAALRGLHLFRTKARCMNCHNGPLLTDNEFHNIGLTYYKRENEDLGLYNVTKKPEDVGRFRTPSLRDVIRTRPWMHNGLFDNIEGVLNMYNAGMPQPKPRPGQLNDPLFPKTDPLIRKLNLTKEERDDLIAFLNAITAEPWKVRMPELPK</sequence>
<protein>
    <recommendedName>
        <fullName evidence="12">Methylamine utilization protein MauG</fullName>
    </recommendedName>
</protein>
<dbReference type="Gene3D" id="1.10.760.10">
    <property type="entry name" value="Cytochrome c-like domain"/>
    <property type="match status" value="2"/>
</dbReference>
<keyword evidence="6 14" id="KW-0732">Signal</keyword>
<evidence type="ECO:0000259" key="15">
    <source>
        <dbReference type="PROSITE" id="PS51007"/>
    </source>
</evidence>
<evidence type="ECO:0000256" key="12">
    <source>
        <dbReference type="ARBA" id="ARBA00073576"/>
    </source>
</evidence>
<gene>
    <name evidence="16" type="ORF">SAMN04488132_101599</name>
</gene>
<evidence type="ECO:0000256" key="10">
    <source>
        <dbReference type="ARBA" id="ARBA00023004"/>
    </source>
</evidence>
<dbReference type="FunFam" id="1.10.760.10:FF:000019">
    <property type="entry name" value="Di-heme cytochrome C peroxidase"/>
    <property type="match status" value="1"/>
</dbReference>
<evidence type="ECO:0000256" key="3">
    <source>
        <dbReference type="ARBA" id="ARBA00022448"/>
    </source>
</evidence>